<evidence type="ECO:0000313" key="3">
    <source>
        <dbReference type="Proteomes" id="UP000252086"/>
    </source>
</evidence>
<dbReference type="RefSeq" id="WP_113873903.1">
    <property type="nucleotide sequence ID" value="NZ_QNRF01000003.1"/>
</dbReference>
<accession>A0A366D1U5</accession>
<evidence type="ECO:0000313" key="2">
    <source>
        <dbReference type="EMBL" id="RBO83916.1"/>
    </source>
</evidence>
<reference evidence="2 3" key="1">
    <citation type="submission" date="2018-06" db="EMBL/GenBank/DDBJ databases">
        <title>Genomic Encyclopedia of Type Strains, Phase III (KMG-III): the genomes of soil and plant-associated and newly described type strains.</title>
        <authorList>
            <person name="Whitman W."/>
        </authorList>
    </citation>
    <scope>NUCLEOTIDE SEQUENCE [LARGE SCALE GENOMIC DNA]</scope>
    <source>
        <strain evidence="2 3">CECT 7732</strain>
    </source>
</reference>
<gene>
    <name evidence="2" type="ORF">DFP76_103190</name>
</gene>
<comment type="caution">
    <text evidence="2">The sequence shown here is derived from an EMBL/GenBank/DDBJ whole genome shotgun (WGS) entry which is preliminary data.</text>
</comment>
<dbReference type="Proteomes" id="UP000252086">
    <property type="component" value="Unassembled WGS sequence"/>
</dbReference>
<proteinExistence type="predicted"/>
<dbReference type="EMBL" id="QNRF01000003">
    <property type="protein sequence ID" value="RBO83916.1"/>
    <property type="molecule type" value="Genomic_DNA"/>
</dbReference>
<evidence type="ECO:0008006" key="4">
    <source>
        <dbReference type="Google" id="ProtNLM"/>
    </source>
</evidence>
<sequence>MKKILLSSLATAAVTLSTGTYAESLFTFIDYGFGKVDVSSSDDDYTSLSGAFETSGGPYVAFESTEYGSLDVMAVGAGVYSSVGSQSNVFGQLQYVEVDLGRNDETGFRLTAGIRSTISDRVELEGKFKYDDVFSDTDSSFAVAARYYVTKNFSVAANYDTAEIAGYNYDAMFASLRLSF</sequence>
<keyword evidence="3" id="KW-1185">Reference proteome</keyword>
<protein>
    <recommendedName>
        <fullName evidence="4">YfaZ</fullName>
    </recommendedName>
</protein>
<keyword evidence="1" id="KW-0732">Signal</keyword>
<evidence type="ECO:0000256" key="1">
    <source>
        <dbReference type="SAM" id="SignalP"/>
    </source>
</evidence>
<dbReference type="OrthoDB" id="6103681at2"/>
<feature type="chain" id="PRO_5016809573" description="YfaZ" evidence="1">
    <location>
        <begin position="23"/>
        <end position="180"/>
    </location>
</feature>
<feature type="signal peptide" evidence="1">
    <location>
        <begin position="1"/>
        <end position="22"/>
    </location>
</feature>
<organism evidence="2 3">
    <name type="scientific">Marinomonas aquiplantarum</name>
    <dbReference type="NCBI Taxonomy" id="491951"/>
    <lineage>
        <taxon>Bacteria</taxon>
        <taxon>Pseudomonadati</taxon>
        <taxon>Pseudomonadota</taxon>
        <taxon>Gammaproteobacteria</taxon>
        <taxon>Oceanospirillales</taxon>
        <taxon>Oceanospirillaceae</taxon>
        <taxon>Marinomonas</taxon>
    </lineage>
</organism>
<dbReference type="AlphaFoldDB" id="A0A366D1U5"/>
<name>A0A366D1U5_9GAMM</name>